<dbReference type="GO" id="GO:0016020">
    <property type="term" value="C:membrane"/>
    <property type="evidence" value="ECO:0007669"/>
    <property type="project" value="InterPro"/>
</dbReference>
<feature type="transmembrane region" description="Helical" evidence="5">
    <location>
        <begin position="58"/>
        <end position="75"/>
    </location>
</feature>
<evidence type="ECO:0000256" key="5">
    <source>
        <dbReference type="SAM" id="Phobius"/>
    </source>
</evidence>
<feature type="transmembrane region" description="Helical" evidence="5">
    <location>
        <begin position="90"/>
        <end position="114"/>
    </location>
</feature>
<keyword evidence="4 5" id="KW-0472">Membrane</keyword>
<dbReference type="GO" id="GO:0006106">
    <property type="term" value="P:fumarate metabolic process"/>
    <property type="evidence" value="ECO:0007669"/>
    <property type="project" value="InterPro"/>
</dbReference>
<feature type="transmembrane region" description="Helical" evidence="5">
    <location>
        <begin position="12"/>
        <end position="37"/>
    </location>
</feature>
<name>A0A381T9V3_9ZZZZ</name>
<dbReference type="InterPro" id="IPR034804">
    <property type="entry name" value="SQR/QFR_C/D"/>
</dbReference>
<evidence type="ECO:0008006" key="7">
    <source>
        <dbReference type="Google" id="ProtNLM"/>
    </source>
</evidence>
<evidence type="ECO:0000256" key="4">
    <source>
        <dbReference type="ARBA" id="ARBA00023136"/>
    </source>
</evidence>
<dbReference type="Pfam" id="PF02313">
    <property type="entry name" value="Fumarate_red_D"/>
    <property type="match status" value="1"/>
</dbReference>
<reference evidence="6" key="1">
    <citation type="submission" date="2018-05" db="EMBL/GenBank/DDBJ databases">
        <authorList>
            <person name="Lanie J.A."/>
            <person name="Ng W.-L."/>
            <person name="Kazmierczak K.M."/>
            <person name="Andrzejewski T.M."/>
            <person name="Davidsen T.M."/>
            <person name="Wayne K.J."/>
            <person name="Tettelin H."/>
            <person name="Glass J.I."/>
            <person name="Rusch D."/>
            <person name="Podicherti R."/>
            <person name="Tsui H.-C.T."/>
            <person name="Winkler M.E."/>
        </authorList>
    </citation>
    <scope>NUCLEOTIDE SEQUENCE</scope>
</reference>
<dbReference type="SUPFAM" id="SSF81343">
    <property type="entry name" value="Fumarate reductase respiratory complex transmembrane subunits"/>
    <property type="match status" value="1"/>
</dbReference>
<dbReference type="AlphaFoldDB" id="A0A381T9V3"/>
<protein>
    <recommendedName>
        <fullName evidence="7">Fumarate reductase subunit D</fullName>
    </recommendedName>
</protein>
<proteinExistence type="predicted"/>
<evidence type="ECO:0000256" key="1">
    <source>
        <dbReference type="ARBA" id="ARBA00022475"/>
    </source>
</evidence>
<dbReference type="InterPro" id="IPR003418">
    <property type="entry name" value="Fumarate_red_D"/>
</dbReference>
<keyword evidence="1" id="KW-1003">Cell membrane</keyword>
<accession>A0A381T9V3</accession>
<gene>
    <name evidence="6" type="ORF">METZ01_LOCUS65202</name>
</gene>
<feature type="non-terminal residue" evidence="6">
    <location>
        <position position="1"/>
    </location>
</feature>
<keyword evidence="3 5" id="KW-1133">Transmembrane helix</keyword>
<evidence type="ECO:0000313" key="6">
    <source>
        <dbReference type="EMBL" id="SVA12348.1"/>
    </source>
</evidence>
<evidence type="ECO:0000256" key="3">
    <source>
        <dbReference type="ARBA" id="ARBA00022989"/>
    </source>
</evidence>
<dbReference type="EMBL" id="UINC01004172">
    <property type="protein sequence ID" value="SVA12348.1"/>
    <property type="molecule type" value="Genomic_DNA"/>
</dbReference>
<evidence type="ECO:0000256" key="2">
    <source>
        <dbReference type="ARBA" id="ARBA00022692"/>
    </source>
</evidence>
<dbReference type="Gene3D" id="1.20.1300.10">
    <property type="entry name" value="Fumarate reductase/succinate dehydrogenase, transmembrane subunit"/>
    <property type="match status" value="1"/>
</dbReference>
<sequence>VAKSNEPILWLLFSVGGMISAMLFPPLIIITGIIVPFGLEGETTYLFEKIHFLVKNPFVKLLLFFVIALPFFHWAHRFRFTLVDIGLKPISFLISTLCYGGAVAGSLLTLYTLLRI</sequence>
<dbReference type="NCBIfam" id="NF003977">
    <property type="entry name" value="PRK05470.1-1"/>
    <property type="match status" value="1"/>
</dbReference>
<organism evidence="6">
    <name type="scientific">marine metagenome</name>
    <dbReference type="NCBI Taxonomy" id="408172"/>
    <lineage>
        <taxon>unclassified sequences</taxon>
        <taxon>metagenomes</taxon>
        <taxon>ecological metagenomes</taxon>
    </lineage>
</organism>
<keyword evidence="2 5" id="KW-0812">Transmembrane</keyword>